<dbReference type="PANTHER" id="PTHR36846:SF1">
    <property type="entry name" value="PROTEIN VIAA"/>
    <property type="match status" value="1"/>
</dbReference>
<dbReference type="RefSeq" id="WP_412441620.1">
    <property type="nucleotide sequence ID" value="NZ_CACRUT010000013.1"/>
</dbReference>
<protein>
    <recommendedName>
        <fullName evidence="2">VWA domain containing CoxE-like protein</fullName>
    </recommendedName>
</protein>
<dbReference type="Pfam" id="PF05762">
    <property type="entry name" value="VWA_CoxE"/>
    <property type="match status" value="1"/>
</dbReference>
<reference evidence="1" key="1">
    <citation type="submission" date="2019-11" db="EMBL/GenBank/DDBJ databases">
        <authorList>
            <person name="Feng L."/>
        </authorList>
    </citation>
    <scope>NUCLEOTIDE SEQUENCE</scope>
    <source>
        <strain evidence="1">PclaraLFYP37</strain>
    </source>
</reference>
<dbReference type="AlphaFoldDB" id="A0A6N3BVW6"/>
<sequence length="469" mass="54407">MQPAGNYHEGYERVRQLSALFLRRLHEIAGEVYAEVLSSGVIRPEEMGEEIQRYFAKKESGLQDVYSYYGEQWDYYYQVVAASDADFLPMLQQARSAFVRLYVPVELDASYYMEQLVRYPRTDSRWQALRQHFIKKWRNLLEGRERTYQKRHIERLCEDYYRMVSANAGMLQNVGGKGEGPSPRLAWLQLTQSPELRVKLRQLSQVIRKSQLIKELNHVLGRKKADEQRLYQAMSGKTPVTLLRSATHSDIVGITEGNNLNALLPMEYCFLSDAALEPIFYRRYVEKKLAVFDAVSRQIEYAEASSYSGRDLQKRAKHGPFVVCVDTSASMEGERELLSKAVVLSLALIADKLRRPCRVILFSDQTEVIELNNLYSDLALLETFLCNSFHGGSDMTCAMKESVETLMREDFRYADLLWLSDFEMDPLPPMWVQYVEELKQRGMRLYAVSFGHRSETSYLRLADRVWTAD</sequence>
<proteinExistence type="predicted"/>
<accession>A0A6N3BVW6</accession>
<dbReference type="InterPro" id="IPR036465">
    <property type="entry name" value="vWFA_dom_sf"/>
</dbReference>
<evidence type="ECO:0008006" key="2">
    <source>
        <dbReference type="Google" id="ProtNLM"/>
    </source>
</evidence>
<gene>
    <name evidence="1" type="ORF">PCLFYP37_01859</name>
</gene>
<dbReference type="EMBL" id="CACRUT010000013">
    <property type="protein sequence ID" value="VYU08002.1"/>
    <property type="molecule type" value="Genomic_DNA"/>
</dbReference>
<dbReference type="InterPro" id="IPR008912">
    <property type="entry name" value="Uncharacterised_CoxE"/>
</dbReference>
<dbReference type="SUPFAM" id="SSF53300">
    <property type="entry name" value="vWA-like"/>
    <property type="match status" value="1"/>
</dbReference>
<dbReference type="Gene3D" id="3.40.50.410">
    <property type="entry name" value="von Willebrand factor, type A domain"/>
    <property type="match status" value="1"/>
</dbReference>
<evidence type="ECO:0000313" key="1">
    <source>
        <dbReference type="EMBL" id="VYU08002.1"/>
    </source>
</evidence>
<dbReference type="PANTHER" id="PTHR36846">
    <property type="entry name" value="PROTEIN VIAA"/>
    <property type="match status" value="1"/>
</dbReference>
<name>A0A6N3BVW6_9BACT</name>
<organism evidence="1">
    <name type="scientific">Paraprevotella clara</name>
    <dbReference type="NCBI Taxonomy" id="454154"/>
    <lineage>
        <taxon>Bacteria</taxon>
        <taxon>Pseudomonadati</taxon>
        <taxon>Bacteroidota</taxon>
        <taxon>Bacteroidia</taxon>
        <taxon>Bacteroidales</taxon>
        <taxon>Prevotellaceae</taxon>
        <taxon>Paraprevotella</taxon>
    </lineage>
</organism>